<accession>A0A931E4Z9</accession>
<reference evidence="1" key="1">
    <citation type="submission" date="2020-11" db="EMBL/GenBank/DDBJ databases">
        <title>Sequencing the genomes of 1000 actinobacteria strains.</title>
        <authorList>
            <person name="Klenk H.-P."/>
        </authorList>
    </citation>
    <scope>NUCLEOTIDE SEQUENCE</scope>
    <source>
        <strain evidence="1">DSM 45632</strain>
    </source>
</reference>
<sequence length="241" mass="28040">MPLIESAHWTPPDDHWLMPDYDVETFDTRLIRQYLLLMDQPATSPQVYQFLEALADELSERFLPAITKELEDNRAPEETDADVARNRRRLIFQFRQHQFATQLLAPAQAKYPGQWAILHPLLLAHRPFNRTSAAENAVMKSTVLAAHQELGLPTDPATIDDRWKNLNEQVDLLLTQRKIHHFQQWMNRKAEYPVSAEAMRNLWKQEQILTANQIIHQELTEPITAKYLAEEENSSRAADLL</sequence>
<proteinExistence type="predicted"/>
<comment type="caution">
    <text evidence="1">The sequence shown here is derived from an EMBL/GenBank/DDBJ whole genome shotgun (WGS) entry which is preliminary data.</text>
</comment>
<evidence type="ECO:0000313" key="2">
    <source>
        <dbReference type="Proteomes" id="UP000658613"/>
    </source>
</evidence>
<dbReference type="AlphaFoldDB" id="A0A931E4Z9"/>
<dbReference type="EMBL" id="JADOUE010000001">
    <property type="protein sequence ID" value="MBG6123191.1"/>
    <property type="molecule type" value="Genomic_DNA"/>
</dbReference>
<dbReference type="Proteomes" id="UP000658613">
    <property type="component" value="Unassembled WGS sequence"/>
</dbReference>
<dbReference type="RefSeq" id="WP_196825454.1">
    <property type="nucleotide sequence ID" value="NZ_CP046980.1"/>
</dbReference>
<evidence type="ECO:0000313" key="1">
    <source>
        <dbReference type="EMBL" id="MBG6123191.1"/>
    </source>
</evidence>
<organism evidence="1 2">
    <name type="scientific">Corynebacterium aquatimens</name>
    <dbReference type="NCBI Taxonomy" id="1190508"/>
    <lineage>
        <taxon>Bacteria</taxon>
        <taxon>Bacillati</taxon>
        <taxon>Actinomycetota</taxon>
        <taxon>Actinomycetes</taxon>
        <taxon>Mycobacteriales</taxon>
        <taxon>Corynebacteriaceae</taxon>
        <taxon>Corynebacterium</taxon>
    </lineage>
</organism>
<gene>
    <name evidence="1" type="ORF">IW254_002160</name>
</gene>
<name>A0A931E4Z9_9CORY</name>
<protein>
    <submittedName>
        <fullName evidence="1">Uncharacterized protein</fullName>
    </submittedName>
</protein>
<keyword evidence="2" id="KW-1185">Reference proteome</keyword>